<dbReference type="PRINTS" id="PR00380">
    <property type="entry name" value="KINESINHEAVY"/>
</dbReference>
<keyword evidence="5 8" id="KW-0067">ATP-binding</keyword>
<comment type="caution">
    <text evidence="11">The sequence shown here is derived from an EMBL/GenBank/DDBJ whole genome shotgun (WGS) entry which is preliminary data.</text>
</comment>
<evidence type="ECO:0000313" key="11">
    <source>
        <dbReference type="EMBL" id="GIY51101.1"/>
    </source>
</evidence>
<evidence type="ECO:0000256" key="1">
    <source>
        <dbReference type="ARBA" id="ARBA00004245"/>
    </source>
</evidence>
<dbReference type="GO" id="GO:0005876">
    <property type="term" value="C:spindle microtubule"/>
    <property type="evidence" value="ECO:0007669"/>
    <property type="project" value="TreeGrafter"/>
</dbReference>
<dbReference type="PROSITE" id="PS00411">
    <property type="entry name" value="KINESIN_MOTOR_1"/>
    <property type="match status" value="1"/>
</dbReference>
<keyword evidence="4 8" id="KW-0547">Nucleotide-binding</keyword>
<dbReference type="GO" id="GO:0005524">
    <property type="term" value="F:ATP binding"/>
    <property type="evidence" value="ECO:0007669"/>
    <property type="project" value="UniProtKB-UniRule"/>
</dbReference>
<dbReference type="InterPro" id="IPR027417">
    <property type="entry name" value="P-loop_NTPase"/>
</dbReference>
<dbReference type="InterPro" id="IPR036961">
    <property type="entry name" value="Kinesin_motor_dom_sf"/>
</dbReference>
<dbReference type="GO" id="GO:0007018">
    <property type="term" value="P:microtubule-based movement"/>
    <property type="evidence" value="ECO:0007669"/>
    <property type="project" value="InterPro"/>
</dbReference>
<feature type="binding site" evidence="8">
    <location>
        <begin position="90"/>
        <end position="97"/>
    </location>
    <ligand>
        <name>ATP</name>
        <dbReference type="ChEBI" id="CHEBI:30616"/>
    </ligand>
</feature>
<dbReference type="SMART" id="SM00129">
    <property type="entry name" value="KISc"/>
    <property type="match status" value="1"/>
</dbReference>
<evidence type="ECO:0000256" key="2">
    <source>
        <dbReference type="ARBA" id="ARBA00022490"/>
    </source>
</evidence>
<dbReference type="InterPro" id="IPR019821">
    <property type="entry name" value="Kinesin_motor_CS"/>
</dbReference>
<keyword evidence="2" id="KW-0963">Cytoplasm</keyword>
<feature type="domain" description="Kinesin motor" evidence="10">
    <location>
        <begin position="6"/>
        <end position="270"/>
    </location>
</feature>
<dbReference type="PANTHER" id="PTHR47970">
    <property type="entry name" value="KINESIN-LIKE PROTEIN KIF11"/>
    <property type="match status" value="1"/>
</dbReference>
<name>A0AAV4U020_CAEEX</name>
<keyword evidence="3 9" id="KW-0493">Microtubule</keyword>
<comment type="similarity">
    <text evidence="8 9">Belongs to the TRAFAC class myosin-kinesin ATPase superfamily. Kinesin family.</text>
</comment>
<gene>
    <name evidence="11" type="primary">KIF11</name>
    <name evidence="11" type="ORF">CEXT_92971</name>
</gene>
<dbReference type="InterPro" id="IPR047149">
    <property type="entry name" value="KIF11-like"/>
</dbReference>
<keyword evidence="6 8" id="KW-0505">Motor protein</keyword>
<dbReference type="PROSITE" id="PS50067">
    <property type="entry name" value="KINESIN_MOTOR_2"/>
    <property type="match status" value="1"/>
</dbReference>
<evidence type="ECO:0000313" key="12">
    <source>
        <dbReference type="Proteomes" id="UP001054945"/>
    </source>
</evidence>
<dbReference type="GO" id="GO:0008017">
    <property type="term" value="F:microtubule binding"/>
    <property type="evidence" value="ECO:0007669"/>
    <property type="project" value="InterPro"/>
</dbReference>
<dbReference type="Proteomes" id="UP001054945">
    <property type="component" value="Unassembled WGS sequence"/>
</dbReference>
<evidence type="ECO:0000256" key="7">
    <source>
        <dbReference type="ARBA" id="ARBA00023212"/>
    </source>
</evidence>
<dbReference type="Pfam" id="PF00225">
    <property type="entry name" value="Kinesin"/>
    <property type="match status" value="1"/>
</dbReference>
<protein>
    <recommendedName>
        <fullName evidence="9">Kinesin-like protein</fullName>
    </recommendedName>
</protein>
<evidence type="ECO:0000256" key="8">
    <source>
        <dbReference type="PROSITE-ProRule" id="PRU00283"/>
    </source>
</evidence>
<dbReference type="GO" id="GO:0008574">
    <property type="term" value="F:plus-end-directed microtubule motor activity"/>
    <property type="evidence" value="ECO:0007669"/>
    <property type="project" value="TreeGrafter"/>
</dbReference>
<evidence type="ECO:0000256" key="4">
    <source>
        <dbReference type="ARBA" id="ARBA00022741"/>
    </source>
</evidence>
<proteinExistence type="inferred from homology"/>
<dbReference type="EMBL" id="BPLR01012068">
    <property type="protein sequence ID" value="GIY51101.1"/>
    <property type="molecule type" value="Genomic_DNA"/>
</dbReference>
<evidence type="ECO:0000256" key="3">
    <source>
        <dbReference type="ARBA" id="ARBA00022701"/>
    </source>
</evidence>
<evidence type="ECO:0000256" key="6">
    <source>
        <dbReference type="ARBA" id="ARBA00023175"/>
    </source>
</evidence>
<keyword evidence="7" id="KW-0206">Cytoskeleton</keyword>
<dbReference type="GO" id="GO:0090307">
    <property type="term" value="P:mitotic spindle assembly"/>
    <property type="evidence" value="ECO:0007669"/>
    <property type="project" value="TreeGrafter"/>
</dbReference>
<evidence type="ECO:0000256" key="9">
    <source>
        <dbReference type="RuleBase" id="RU000394"/>
    </source>
</evidence>
<dbReference type="InterPro" id="IPR001752">
    <property type="entry name" value="Kinesin_motor_dom"/>
</dbReference>
<evidence type="ECO:0000259" key="10">
    <source>
        <dbReference type="PROSITE" id="PS50067"/>
    </source>
</evidence>
<keyword evidence="12" id="KW-1185">Reference proteome</keyword>
<evidence type="ECO:0000256" key="5">
    <source>
        <dbReference type="ARBA" id="ARBA00022840"/>
    </source>
</evidence>
<dbReference type="PANTHER" id="PTHR47970:SF12">
    <property type="entry name" value="KINESIN FAMILY MEMBER 11"/>
    <property type="match status" value="1"/>
</dbReference>
<dbReference type="GO" id="GO:0051231">
    <property type="term" value="P:spindle elongation"/>
    <property type="evidence" value="ECO:0007669"/>
    <property type="project" value="TreeGrafter"/>
</dbReference>
<reference evidence="11 12" key="1">
    <citation type="submission" date="2021-06" db="EMBL/GenBank/DDBJ databases">
        <title>Caerostris extrusa draft genome.</title>
        <authorList>
            <person name="Kono N."/>
            <person name="Arakawa K."/>
        </authorList>
    </citation>
    <scope>NUCLEOTIDE SEQUENCE [LARGE SCALE GENOMIC DNA]</scope>
</reference>
<sequence length="417" mass="47300">MNSNESIQVFVRCRPLLESEKQLPVPVEVHPEVNKIIVHDIGCNKNAVKTFSFDKVFGPETQQAHIYNGVAAPLIQEVIMGFNCTILAYGQTGTGKTFTIEGNRFSTLDDSVEVHYMAGIIPRSMKHIFQELTQQKCDFEVNVSFLELYNEEIYDLLSKTDDLIKLKLYDSSSPKGSVIIQGLEIKKVKSMQDVYTILDKGCKKRRKAATLLNKTSSRSHTVFTVTVKMKERYTTIEKVKTGKLNLVDLAGSENIGRSGAIDKRAREAAHTEILRKTLHMLQYKIHCWHAIPLRAEQREYSANKMRVKIDGSDIVVGRKWFADDAHVNLIGVLGVSKTRICFKHDHFPSPKLNVWAAISFISIIDPFFLLETVTTDWYIALGNQFVTTRQGQALDDRPSAMGFRLERVHPQLCTKCF</sequence>
<organism evidence="11 12">
    <name type="scientific">Caerostris extrusa</name>
    <name type="common">Bark spider</name>
    <name type="synonym">Caerostris bankana</name>
    <dbReference type="NCBI Taxonomy" id="172846"/>
    <lineage>
        <taxon>Eukaryota</taxon>
        <taxon>Metazoa</taxon>
        <taxon>Ecdysozoa</taxon>
        <taxon>Arthropoda</taxon>
        <taxon>Chelicerata</taxon>
        <taxon>Arachnida</taxon>
        <taxon>Araneae</taxon>
        <taxon>Araneomorphae</taxon>
        <taxon>Entelegynae</taxon>
        <taxon>Araneoidea</taxon>
        <taxon>Araneidae</taxon>
        <taxon>Caerostris</taxon>
    </lineage>
</organism>
<accession>A0AAV4U020</accession>
<dbReference type="AlphaFoldDB" id="A0AAV4U020"/>
<dbReference type="Gene3D" id="3.40.850.10">
    <property type="entry name" value="Kinesin motor domain"/>
    <property type="match status" value="1"/>
</dbReference>
<dbReference type="GO" id="GO:0072686">
    <property type="term" value="C:mitotic spindle"/>
    <property type="evidence" value="ECO:0007669"/>
    <property type="project" value="TreeGrafter"/>
</dbReference>
<dbReference type="SUPFAM" id="SSF52540">
    <property type="entry name" value="P-loop containing nucleoside triphosphate hydrolases"/>
    <property type="match status" value="1"/>
</dbReference>
<comment type="subcellular location">
    <subcellularLocation>
        <location evidence="1">Cytoplasm</location>
        <location evidence="1">Cytoskeleton</location>
    </subcellularLocation>
</comment>